<dbReference type="Gene3D" id="3.30.565.10">
    <property type="entry name" value="Histidine kinase-like ATPase, C-terminal domain"/>
    <property type="match status" value="1"/>
</dbReference>
<feature type="non-terminal residue" evidence="1">
    <location>
        <position position="1"/>
    </location>
</feature>
<gene>
    <name evidence="1" type="ORF">RA271_29475</name>
</gene>
<comment type="caution">
    <text evidence="1">The sequence shown here is derived from an EMBL/GenBank/DDBJ whole genome shotgun (WGS) entry which is preliminary data.</text>
</comment>
<proteinExistence type="predicted"/>
<keyword evidence="1" id="KW-0418">Kinase</keyword>
<evidence type="ECO:0000313" key="1">
    <source>
        <dbReference type="EMBL" id="MFH7519243.1"/>
    </source>
</evidence>
<reference evidence="1 2" key="1">
    <citation type="submission" date="2023-08" db="EMBL/GenBank/DDBJ databases">
        <title>Genomic and mutational analysis of Pseudomonas syringae pv. tagetis EB037 pathogenicity on sunflower.</title>
        <authorList>
            <person name="Maul J.E."/>
        </authorList>
    </citation>
    <scope>NUCLEOTIDE SEQUENCE [LARGE SCALE GENOMIC DNA]</scope>
    <source>
        <strain evidence="1 2">EB037_T1</strain>
    </source>
</reference>
<feature type="non-terminal residue" evidence="1">
    <location>
        <position position="81"/>
    </location>
</feature>
<dbReference type="InterPro" id="IPR036890">
    <property type="entry name" value="HATPase_C_sf"/>
</dbReference>
<keyword evidence="2" id="KW-1185">Reference proteome</keyword>
<keyword evidence="1" id="KW-0808">Transferase</keyword>
<organism evidence="1 2">
    <name type="scientific">Pseudomonas syringae pv. tagetis</name>
    <dbReference type="NCBI Taxonomy" id="129140"/>
    <lineage>
        <taxon>Bacteria</taxon>
        <taxon>Pseudomonadati</taxon>
        <taxon>Pseudomonadota</taxon>
        <taxon>Gammaproteobacteria</taxon>
        <taxon>Pseudomonadales</taxon>
        <taxon>Pseudomonadaceae</taxon>
        <taxon>Pseudomonas</taxon>
    </lineage>
</organism>
<dbReference type="SUPFAM" id="SSF55874">
    <property type="entry name" value="ATPase domain of HSP90 chaperone/DNA topoisomerase II/histidine kinase"/>
    <property type="match status" value="1"/>
</dbReference>
<accession>A0ABW7NWT5</accession>
<dbReference type="EMBL" id="JAVCQK010000580">
    <property type="protein sequence ID" value="MFH7519243.1"/>
    <property type="molecule type" value="Genomic_DNA"/>
</dbReference>
<protein>
    <submittedName>
        <fullName evidence="1">PAS domain-containing sensor histidine kinase</fullName>
    </submittedName>
</protein>
<dbReference type="GO" id="GO:0016301">
    <property type="term" value="F:kinase activity"/>
    <property type="evidence" value="ECO:0007669"/>
    <property type="project" value="UniProtKB-KW"/>
</dbReference>
<dbReference type="Proteomes" id="UP001610657">
    <property type="component" value="Unassembled WGS sequence"/>
</dbReference>
<evidence type="ECO:0000313" key="2">
    <source>
        <dbReference type="Proteomes" id="UP001610657"/>
    </source>
</evidence>
<sequence length="81" mass="9095">HNIERNAIQDNTAQKELRLGRITLPTRAMRQFTNGHVRHRLVSKIQIIDNGPGNQAELQETIFYTMVSGRPDGTGLGLDIT</sequence>
<name>A0ABW7NWT5_9PSED</name>